<reference evidence="2 3" key="1">
    <citation type="submission" date="2009-12" db="EMBL/GenBank/DDBJ databases">
        <title>The draft genome of Batrachochytrium dendrobatidis.</title>
        <authorList>
            <consortium name="US DOE Joint Genome Institute (JGI-PGF)"/>
            <person name="Kuo A."/>
            <person name="Salamov A."/>
            <person name="Schmutz J."/>
            <person name="Lucas S."/>
            <person name="Pitluck S."/>
            <person name="Rosenblum E."/>
            <person name="Stajich J."/>
            <person name="Eisen M."/>
            <person name="Grigoriev I.V."/>
        </authorList>
    </citation>
    <scope>NUCLEOTIDE SEQUENCE [LARGE SCALE GENOMIC DNA]</scope>
    <source>
        <strain evidence="3">JAM81 / FGSC 10211</strain>
    </source>
</reference>
<dbReference type="GeneID" id="18238359"/>
<gene>
    <name evidence="2" type="ORF">BATDEDRAFT_23984</name>
</gene>
<dbReference type="Proteomes" id="UP000007241">
    <property type="component" value="Unassembled WGS sequence"/>
</dbReference>
<accession>F4P035</accession>
<evidence type="ECO:0000256" key="1">
    <source>
        <dbReference type="SAM" id="Coils"/>
    </source>
</evidence>
<dbReference type="HOGENOM" id="CLU_1916684_0_0_1"/>
<keyword evidence="3" id="KW-1185">Reference proteome</keyword>
<sequence>MQTVGICTKLSSEIIHWQYEAIEVLNADLETLKVKITKKKADIKQLEKEIKELLLMIEDLNQNIQKPVKHRSSVPRAMAAKLDLYQSDMGECQKALDVMNNELASLYTLWHRITKEIKAIQNGMHRISMVED</sequence>
<dbReference type="AlphaFoldDB" id="F4P035"/>
<proteinExistence type="predicted"/>
<dbReference type="EMBL" id="GL882882">
    <property type="protein sequence ID" value="EGF81502.1"/>
    <property type="molecule type" value="Genomic_DNA"/>
</dbReference>
<dbReference type="SUPFAM" id="SSF58100">
    <property type="entry name" value="Bacterial hemolysins"/>
    <property type="match status" value="1"/>
</dbReference>
<evidence type="ECO:0000313" key="3">
    <source>
        <dbReference type="Proteomes" id="UP000007241"/>
    </source>
</evidence>
<name>F4P035_BATDJ</name>
<protein>
    <submittedName>
        <fullName evidence="2">Uncharacterized protein</fullName>
    </submittedName>
</protein>
<evidence type="ECO:0000313" key="2">
    <source>
        <dbReference type="EMBL" id="EGF81502.1"/>
    </source>
</evidence>
<dbReference type="InParanoid" id="F4P035"/>
<dbReference type="RefSeq" id="XP_006677883.1">
    <property type="nucleotide sequence ID" value="XM_006677820.1"/>
</dbReference>
<feature type="coiled-coil region" evidence="1">
    <location>
        <begin position="22"/>
        <end position="63"/>
    </location>
</feature>
<organism evidence="2 3">
    <name type="scientific">Batrachochytrium dendrobatidis (strain JAM81 / FGSC 10211)</name>
    <name type="common">Frog chytrid fungus</name>
    <dbReference type="NCBI Taxonomy" id="684364"/>
    <lineage>
        <taxon>Eukaryota</taxon>
        <taxon>Fungi</taxon>
        <taxon>Fungi incertae sedis</taxon>
        <taxon>Chytridiomycota</taxon>
        <taxon>Chytridiomycota incertae sedis</taxon>
        <taxon>Chytridiomycetes</taxon>
        <taxon>Rhizophydiales</taxon>
        <taxon>Rhizophydiales incertae sedis</taxon>
        <taxon>Batrachochytrium</taxon>
    </lineage>
</organism>
<dbReference type="Gene3D" id="1.10.287.1490">
    <property type="match status" value="1"/>
</dbReference>
<keyword evidence="1" id="KW-0175">Coiled coil</keyword>